<name>A0A2H1V5G3_SPOFR</name>
<sequence length="151" mass="17471">MEVQQRPPLYDTFQSQCDRNAKNMLWEEVYQNVVDNWRTMSEDERQRKGGEPIAMDRAQLQTPCYCWEIIAKPKIAHIDFTQPGNRTRNPLSGSRTCDHLTNETVFALFSTYFTLLFVTPELCYVAMLRRAAKLAERSPDGKQSSPNGHPK</sequence>
<dbReference type="EMBL" id="ODYU01000772">
    <property type="protein sequence ID" value="SOQ36067.1"/>
    <property type="molecule type" value="Genomic_DNA"/>
</dbReference>
<evidence type="ECO:0000313" key="1">
    <source>
        <dbReference type="EMBL" id="SOQ36067.1"/>
    </source>
</evidence>
<dbReference type="AlphaFoldDB" id="A0A2H1V5G3"/>
<reference evidence="1" key="1">
    <citation type="submission" date="2016-07" db="EMBL/GenBank/DDBJ databases">
        <authorList>
            <person name="Bretaudeau A."/>
        </authorList>
    </citation>
    <scope>NUCLEOTIDE SEQUENCE</scope>
    <source>
        <strain evidence="1">Rice</strain>
        <tissue evidence="1">Whole body</tissue>
    </source>
</reference>
<accession>A0A2H1V5G3</accession>
<proteinExistence type="predicted"/>
<organism evidence="1">
    <name type="scientific">Spodoptera frugiperda</name>
    <name type="common">Fall armyworm</name>
    <dbReference type="NCBI Taxonomy" id="7108"/>
    <lineage>
        <taxon>Eukaryota</taxon>
        <taxon>Metazoa</taxon>
        <taxon>Ecdysozoa</taxon>
        <taxon>Arthropoda</taxon>
        <taxon>Hexapoda</taxon>
        <taxon>Insecta</taxon>
        <taxon>Pterygota</taxon>
        <taxon>Neoptera</taxon>
        <taxon>Endopterygota</taxon>
        <taxon>Lepidoptera</taxon>
        <taxon>Glossata</taxon>
        <taxon>Ditrysia</taxon>
        <taxon>Noctuoidea</taxon>
        <taxon>Noctuidae</taxon>
        <taxon>Amphipyrinae</taxon>
        <taxon>Spodoptera</taxon>
    </lineage>
</organism>
<protein>
    <submittedName>
        <fullName evidence="1">SFRICE_012582</fullName>
    </submittedName>
</protein>
<gene>
    <name evidence="1" type="ORF">SFRICE_012582</name>
</gene>